<dbReference type="AlphaFoldDB" id="A0A066X3E3"/>
<dbReference type="CDD" id="cd07383">
    <property type="entry name" value="MPP_Dcr2"/>
    <property type="match status" value="1"/>
</dbReference>
<dbReference type="EMBL" id="JMSE01001500">
    <property type="protein sequence ID" value="KDN60545.1"/>
    <property type="molecule type" value="Genomic_DNA"/>
</dbReference>
<evidence type="ECO:0000313" key="3">
    <source>
        <dbReference type="EMBL" id="KDN60545.1"/>
    </source>
</evidence>
<dbReference type="GO" id="GO:0005737">
    <property type="term" value="C:cytoplasm"/>
    <property type="evidence" value="ECO:0007669"/>
    <property type="project" value="TreeGrafter"/>
</dbReference>
<dbReference type="STRING" id="1173701.A0A066X3E3"/>
<dbReference type="GO" id="GO:0016788">
    <property type="term" value="F:hydrolase activity, acting on ester bonds"/>
    <property type="evidence" value="ECO:0007669"/>
    <property type="project" value="TreeGrafter"/>
</dbReference>
<gene>
    <name evidence="3" type="ORF">CSUB01_02170</name>
</gene>
<organism evidence="3 4">
    <name type="scientific">Colletotrichum sublineola</name>
    <name type="common">Sorghum anthracnose fungus</name>
    <dbReference type="NCBI Taxonomy" id="1173701"/>
    <lineage>
        <taxon>Eukaryota</taxon>
        <taxon>Fungi</taxon>
        <taxon>Dikarya</taxon>
        <taxon>Ascomycota</taxon>
        <taxon>Pezizomycotina</taxon>
        <taxon>Sordariomycetes</taxon>
        <taxon>Hypocreomycetidae</taxon>
        <taxon>Glomerellales</taxon>
        <taxon>Glomerellaceae</taxon>
        <taxon>Colletotrichum</taxon>
        <taxon>Colletotrichum graminicola species complex</taxon>
    </lineage>
</organism>
<keyword evidence="4" id="KW-1185">Reference proteome</keyword>
<dbReference type="Gene3D" id="3.60.21.10">
    <property type="match status" value="1"/>
</dbReference>
<proteinExistence type="predicted"/>
<dbReference type="PANTHER" id="PTHR32440:SF11">
    <property type="entry name" value="METALLOPHOSPHOESTERASE DOMAIN-CONTAINING PROTEIN"/>
    <property type="match status" value="1"/>
</dbReference>
<feature type="domain" description="Calcineurin-like phosphoesterase" evidence="2">
    <location>
        <begin position="54"/>
        <end position="273"/>
    </location>
</feature>
<dbReference type="OMA" id="TYWVPVY"/>
<dbReference type="OrthoDB" id="783096at2759"/>
<dbReference type="eggNOG" id="KOG1432">
    <property type="taxonomic scope" value="Eukaryota"/>
</dbReference>
<dbReference type="InterPro" id="IPR029052">
    <property type="entry name" value="Metallo-depent_PP-like"/>
</dbReference>
<dbReference type="SUPFAM" id="SSF56300">
    <property type="entry name" value="Metallo-dependent phosphatases"/>
    <property type="match status" value="1"/>
</dbReference>
<name>A0A066X3E3_COLSU</name>
<dbReference type="Pfam" id="PF00149">
    <property type="entry name" value="Metallophos"/>
    <property type="match status" value="1"/>
</dbReference>
<feature type="chain" id="PRO_5001629742" evidence="1">
    <location>
        <begin position="19"/>
        <end position="411"/>
    </location>
</feature>
<accession>A0A066X3E3</accession>
<evidence type="ECO:0000259" key="2">
    <source>
        <dbReference type="Pfam" id="PF00149"/>
    </source>
</evidence>
<dbReference type="HOGENOM" id="CLU_019692_1_1_1"/>
<sequence length="411" mass="44978">MAAEVVARFCMLAVSVTGLAEQSVGLCRRQSNNRASGPLSFGKDGTFKISVFEDLHFGENAWEAWGPAADIKTVKVINKVLDDAKPDLVVLNGDLITGDNAYLENATFVLDQIVKPMVDRGLPWASTYGNHDYQLNLTGSDMLAREKQWPNSRTQRMVSDGNAGISNYYLPVYPSDCTKDDCTPEAVLWFFDSRGGFKYMQTKPDGSTALVGQQNWVDESVVNWFKSKNSDLNKQHNKDIPGVAFVHIPPKASKAIQSQGIDPEKNPGINDDKPLSHQAEGWCKDGSQKDSCDYGGQDVAFMKAVSESAGMIGVFSGHDHGNSWCTKWKGKVGDVAVDGKGVNLCFGQRTGYGGYGTWIRGSRQLVLTRDMLARGELDTSIRLESGDVVSSVTLNSTYGDDKYLVTPDDRT</sequence>
<evidence type="ECO:0000256" key="1">
    <source>
        <dbReference type="SAM" id="SignalP"/>
    </source>
</evidence>
<evidence type="ECO:0000313" key="4">
    <source>
        <dbReference type="Proteomes" id="UP000027238"/>
    </source>
</evidence>
<comment type="caution">
    <text evidence="3">The sequence shown here is derived from an EMBL/GenBank/DDBJ whole genome shotgun (WGS) entry which is preliminary data.</text>
</comment>
<protein>
    <submittedName>
        <fullName evidence="3">Putative calcineurin-like phosphoesterase</fullName>
    </submittedName>
</protein>
<feature type="signal peptide" evidence="1">
    <location>
        <begin position="1"/>
        <end position="18"/>
    </location>
</feature>
<reference evidence="4" key="1">
    <citation type="journal article" date="2014" name="Genome Announc.">
        <title>Draft genome sequence of Colletotrichum sublineola, a destructive pathogen of cultivated sorghum.</title>
        <authorList>
            <person name="Baroncelli R."/>
            <person name="Sanz-Martin J.M."/>
            <person name="Rech G.E."/>
            <person name="Sukno S.A."/>
            <person name="Thon M.R."/>
        </authorList>
    </citation>
    <scope>NUCLEOTIDE SEQUENCE [LARGE SCALE GENOMIC DNA]</scope>
    <source>
        <strain evidence="4">TX430BB</strain>
    </source>
</reference>
<keyword evidence="1" id="KW-0732">Signal</keyword>
<dbReference type="PANTHER" id="PTHR32440">
    <property type="entry name" value="PHOSPHATASE DCR2-RELATED-RELATED"/>
    <property type="match status" value="1"/>
</dbReference>
<dbReference type="Proteomes" id="UP000027238">
    <property type="component" value="Unassembled WGS sequence"/>
</dbReference>
<dbReference type="InterPro" id="IPR004843">
    <property type="entry name" value="Calcineurin-like_PHP"/>
</dbReference>